<dbReference type="Proteomes" id="UP001589647">
    <property type="component" value="Unassembled WGS sequence"/>
</dbReference>
<proteinExistence type="predicted"/>
<name>A0ABV5IJK3_9ACTN</name>
<dbReference type="EMBL" id="JBHMEI010000020">
    <property type="protein sequence ID" value="MFB9204714.1"/>
    <property type="molecule type" value="Genomic_DNA"/>
</dbReference>
<accession>A0ABV5IJK3</accession>
<organism evidence="2 3">
    <name type="scientific">Nonomuraea spiralis</name>
    <dbReference type="NCBI Taxonomy" id="46182"/>
    <lineage>
        <taxon>Bacteria</taxon>
        <taxon>Bacillati</taxon>
        <taxon>Actinomycetota</taxon>
        <taxon>Actinomycetes</taxon>
        <taxon>Streptosporangiales</taxon>
        <taxon>Streptosporangiaceae</taxon>
        <taxon>Nonomuraea</taxon>
    </lineage>
</organism>
<feature type="compositionally biased region" description="Low complexity" evidence="1">
    <location>
        <begin position="12"/>
        <end position="48"/>
    </location>
</feature>
<evidence type="ECO:0008006" key="4">
    <source>
        <dbReference type="Google" id="ProtNLM"/>
    </source>
</evidence>
<dbReference type="RefSeq" id="WP_189650269.1">
    <property type="nucleotide sequence ID" value="NZ_BMRC01000013.1"/>
</dbReference>
<evidence type="ECO:0000313" key="3">
    <source>
        <dbReference type="Proteomes" id="UP001589647"/>
    </source>
</evidence>
<comment type="caution">
    <text evidence="2">The sequence shown here is derived from an EMBL/GenBank/DDBJ whole genome shotgun (WGS) entry which is preliminary data.</text>
</comment>
<sequence length="372" mass="38453">MASTPAGSWPVTEAPGETTAEATTEATGGTTGEATHGTTEPTAAPTAAPVAAPMAECLGGAVHLACAESPADELAVIVAGFSGYEAQTRARALTRLAALRGLRRLHGDRHRTVQAGTELRLSDFVADPPAGLGLHVPGTGLLSGRRYRLPAEVVWAGGHECLVEPATSGVVDSGVPEAIAEVVAHDVVARWWAEPREPLLRVSAALGRLLPAGVTAAASGLGLRMSAFVLSVPDLRVALVTVGGEGATMAAAAGRTVRQAVCEAFLRAMAAKAQPWSTLELPDCLRRFAVWQREADYAAYLERLAVDADPRLVDEVSGLRPSGWPEIAARRFGHEPVAVRADGDGPVVKVLCPGALCYRAASGATVLPCPVP</sequence>
<keyword evidence="3" id="KW-1185">Reference proteome</keyword>
<reference evidence="2 3" key="1">
    <citation type="submission" date="2024-09" db="EMBL/GenBank/DDBJ databases">
        <authorList>
            <person name="Sun Q."/>
            <person name="Mori K."/>
        </authorList>
    </citation>
    <scope>NUCLEOTIDE SEQUENCE [LARGE SCALE GENOMIC DNA]</scope>
    <source>
        <strain evidence="2 3">CCM 3426</strain>
    </source>
</reference>
<evidence type="ECO:0000313" key="2">
    <source>
        <dbReference type="EMBL" id="MFB9204714.1"/>
    </source>
</evidence>
<evidence type="ECO:0000256" key="1">
    <source>
        <dbReference type="SAM" id="MobiDB-lite"/>
    </source>
</evidence>
<gene>
    <name evidence="2" type="ORF">ACFFV7_26215</name>
</gene>
<protein>
    <recommendedName>
        <fullName evidence="4">YcaO domain-containing protein</fullName>
    </recommendedName>
</protein>
<feature type="region of interest" description="Disordered" evidence="1">
    <location>
        <begin position="1"/>
        <end position="48"/>
    </location>
</feature>